<protein>
    <submittedName>
        <fullName evidence="1">NnrS protein involved in response to NO</fullName>
    </submittedName>
</protein>
<dbReference type="RefSeq" id="WP_075148181.1">
    <property type="nucleotide sequence ID" value="NZ_CP018839.1"/>
</dbReference>
<dbReference type="Pfam" id="PF05940">
    <property type="entry name" value="NnrS"/>
    <property type="match status" value="1"/>
</dbReference>
<accession>A0A1H5XAY0</accession>
<dbReference type="KEGG" id="tcl:Tchl_1899"/>
<reference evidence="1 2" key="1">
    <citation type="submission" date="2016-12" db="EMBL/GenBank/DDBJ databases">
        <title>Complete genome sequence of Thauera chlorobenzoica, a Betaproteobacterium degrading haloaromatics anaerobically to CO2 and halides.</title>
        <authorList>
            <person name="Goris T."/>
            <person name="Mergelsberg M."/>
            <person name="Boll M."/>
        </authorList>
    </citation>
    <scope>NUCLEOTIDE SEQUENCE [LARGE SCALE GENOMIC DNA]</scope>
    <source>
        <strain evidence="1 2">3CB1</strain>
    </source>
</reference>
<dbReference type="STRING" id="96773.Tchl_1899"/>
<organism evidence="1 2">
    <name type="scientific">Thauera chlorobenzoica</name>
    <dbReference type="NCBI Taxonomy" id="96773"/>
    <lineage>
        <taxon>Bacteria</taxon>
        <taxon>Pseudomonadati</taxon>
        <taxon>Pseudomonadota</taxon>
        <taxon>Betaproteobacteria</taxon>
        <taxon>Rhodocyclales</taxon>
        <taxon>Zoogloeaceae</taxon>
        <taxon>Thauera</taxon>
    </lineage>
</organism>
<gene>
    <name evidence="1" type="ORF">Tchl_1899</name>
</gene>
<keyword evidence="2" id="KW-1185">Reference proteome</keyword>
<name>A0A1H5XAY0_9RHOO</name>
<dbReference type="AlphaFoldDB" id="A0A1H5XAY0"/>
<evidence type="ECO:0000313" key="1">
    <source>
        <dbReference type="EMBL" id="APR04746.1"/>
    </source>
</evidence>
<dbReference type="Proteomes" id="UP000185739">
    <property type="component" value="Chromosome"/>
</dbReference>
<sequence>MPRHQTPFFAAALWASPFRPFFLLALAYGPLLIAAWLATLHGLWPPTALPAGLWHGHEMIFGFAMAVIVGIALTALPGWAGTPEIHGRRLAVLVVLWLAGRAAFHLAPHLPAHLPAVIDNLLLPVLIAFLAPQLLRAAKPLYLLLLPILAALGAANIAFYAAHSGADPARAASALHAALYAIIVLFVLKGGVLTQVFTGNALRARGRGTQASFRRGLETVATAAVVALAIADLGGAPRALSGGLALFCALVHAWRTARWQGWRVIDEPLVLLMQFGFLWLILAFALKAAADLGGLVPANTWIHAFTVGALGMMMLSLMTRVGLRHTGRPLALPASLRAAALLMLAAALLRQAVEVAGLGLRPLTLAAVLWGAAILVPLCRFGPLLLRPSLPRAAARADATAARPPSGG</sequence>
<dbReference type="EMBL" id="CP018839">
    <property type="protein sequence ID" value="APR04746.1"/>
    <property type="molecule type" value="Genomic_DNA"/>
</dbReference>
<evidence type="ECO:0000313" key="2">
    <source>
        <dbReference type="Proteomes" id="UP000185739"/>
    </source>
</evidence>
<dbReference type="OrthoDB" id="9770040at2"/>
<dbReference type="InterPro" id="IPR010266">
    <property type="entry name" value="NnrS"/>
</dbReference>
<proteinExistence type="predicted"/>